<keyword evidence="11" id="KW-1185">Reference proteome</keyword>
<name>A0A1I7WYJ2_HETBA</name>
<sequence>MTEKLPPVLFALGTLCVVCDDLATGNHYSVPSCNGCKTFFRRAIVVFVAPVATVGLKNAWPLA</sequence>
<dbReference type="PROSITE" id="PS00031">
    <property type="entry name" value="NUCLEAR_REC_DBD_1"/>
    <property type="match status" value="1"/>
</dbReference>
<evidence type="ECO:0000256" key="9">
    <source>
        <dbReference type="ARBA" id="ARBA00023242"/>
    </source>
</evidence>
<dbReference type="AlphaFoldDB" id="A0A1I7WYJ2"/>
<dbReference type="Gene3D" id="3.30.50.10">
    <property type="entry name" value="Erythroid Transcription Factor GATA-1, subunit A"/>
    <property type="match status" value="1"/>
</dbReference>
<evidence type="ECO:0000256" key="6">
    <source>
        <dbReference type="ARBA" id="ARBA00023125"/>
    </source>
</evidence>
<dbReference type="PRINTS" id="PR00047">
    <property type="entry name" value="STROIDFINGER"/>
</dbReference>
<dbReference type="Proteomes" id="UP000095283">
    <property type="component" value="Unplaced"/>
</dbReference>
<evidence type="ECO:0000256" key="2">
    <source>
        <dbReference type="ARBA" id="ARBA00022723"/>
    </source>
</evidence>
<proteinExistence type="inferred from homology"/>
<evidence type="ECO:0000313" key="11">
    <source>
        <dbReference type="Proteomes" id="UP000095283"/>
    </source>
</evidence>
<keyword evidence="6" id="KW-0238">DNA-binding</keyword>
<dbReference type="InterPro" id="IPR013088">
    <property type="entry name" value="Znf_NHR/GATA"/>
</dbReference>
<keyword evidence="7" id="KW-0804">Transcription</keyword>
<dbReference type="Pfam" id="PF00105">
    <property type="entry name" value="zf-C4"/>
    <property type="match status" value="1"/>
</dbReference>
<dbReference type="PROSITE" id="PS51030">
    <property type="entry name" value="NUCLEAR_REC_DBD_2"/>
    <property type="match status" value="1"/>
</dbReference>
<dbReference type="WBParaSite" id="Hba_10334">
    <property type="protein sequence ID" value="Hba_10334"/>
    <property type="gene ID" value="Hba_10334"/>
</dbReference>
<dbReference type="SMART" id="SM00399">
    <property type="entry name" value="ZnF_C4"/>
    <property type="match status" value="1"/>
</dbReference>
<accession>A0A1I7WYJ2</accession>
<evidence type="ECO:0000259" key="10">
    <source>
        <dbReference type="PROSITE" id="PS51030"/>
    </source>
</evidence>
<reference evidence="12" key="1">
    <citation type="submission" date="2016-11" db="UniProtKB">
        <authorList>
            <consortium name="WormBaseParasite"/>
        </authorList>
    </citation>
    <scope>IDENTIFICATION</scope>
</reference>
<dbReference type="InterPro" id="IPR050274">
    <property type="entry name" value="Nuclear_hormone_rcpt_NR2"/>
</dbReference>
<protein>
    <submittedName>
        <fullName evidence="12">Nuclear receptor domain-containing protein</fullName>
    </submittedName>
</protein>
<dbReference type="GO" id="GO:0043565">
    <property type="term" value="F:sequence-specific DNA binding"/>
    <property type="evidence" value="ECO:0007669"/>
    <property type="project" value="InterPro"/>
</dbReference>
<dbReference type="SUPFAM" id="SSF57716">
    <property type="entry name" value="Glucocorticoid receptor-like (DNA-binding domain)"/>
    <property type="match status" value="1"/>
</dbReference>
<evidence type="ECO:0000256" key="4">
    <source>
        <dbReference type="ARBA" id="ARBA00022833"/>
    </source>
</evidence>
<evidence type="ECO:0000256" key="3">
    <source>
        <dbReference type="ARBA" id="ARBA00022771"/>
    </source>
</evidence>
<dbReference type="GO" id="GO:0003700">
    <property type="term" value="F:DNA-binding transcription factor activity"/>
    <property type="evidence" value="ECO:0007669"/>
    <property type="project" value="InterPro"/>
</dbReference>
<comment type="similarity">
    <text evidence="1">Belongs to the nuclear hormone receptor family.</text>
</comment>
<dbReference type="PANTHER" id="PTHR24083">
    <property type="entry name" value="NUCLEAR HORMONE RECEPTOR"/>
    <property type="match status" value="1"/>
</dbReference>
<dbReference type="GO" id="GO:0008270">
    <property type="term" value="F:zinc ion binding"/>
    <property type="evidence" value="ECO:0007669"/>
    <property type="project" value="UniProtKB-KW"/>
</dbReference>
<keyword evidence="5" id="KW-0805">Transcription regulation</keyword>
<dbReference type="InterPro" id="IPR001628">
    <property type="entry name" value="Znf_hrmn_rcpt"/>
</dbReference>
<feature type="domain" description="Nuclear receptor" evidence="10">
    <location>
        <begin position="13"/>
        <end position="45"/>
    </location>
</feature>
<evidence type="ECO:0000256" key="8">
    <source>
        <dbReference type="ARBA" id="ARBA00023170"/>
    </source>
</evidence>
<keyword evidence="4" id="KW-0862">Zinc</keyword>
<keyword evidence="8" id="KW-0675">Receptor</keyword>
<keyword evidence="9" id="KW-0539">Nucleus</keyword>
<organism evidence="11 12">
    <name type="scientific">Heterorhabditis bacteriophora</name>
    <name type="common">Entomopathogenic nematode worm</name>
    <dbReference type="NCBI Taxonomy" id="37862"/>
    <lineage>
        <taxon>Eukaryota</taxon>
        <taxon>Metazoa</taxon>
        <taxon>Ecdysozoa</taxon>
        <taxon>Nematoda</taxon>
        <taxon>Chromadorea</taxon>
        <taxon>Rhabditida</taxon>
        <taxon>Rhabditina</taxon>
        <taxon>Rhabditomorpha</taxon>
        <taxon>Strongyloidea</taxon>
        <taxon>Heterorhabditidae</taxon>
        <taxon>Heterorhabditis</taxon>
    </lineage>
</organism>
<evidence type="ECO:0000313" key="12">
    <source>
        <dbReference type="WBParaSite" id="Hba_10334"/>
    </source>
</evidence>
<keyword evidence="2" id="KW-0479">Metal-binding</keyword>
<evidence type="ECO:0000256" key="5">
    <source>
        <dbReference type="ARBA" id="ARBA00023015"/>
    </source>
</evidence>
<keyword evidence="3" id="KW-0863">Zinc-finger</keyword>
<evidence type="ECO:0000256" key="1">
    <source>
        <dbReference type="ARBA" id="ARBA00005993"/>
    </source>
</evidence>
<evidence type="ECO:0000256" key="7">
    <source>
        <dbReference type="ARBA" id="ARBA00023163"/>
    </source>
</evidence>